<organism evidence="6 7">
    <name type="scientific">Artemia franciscana</name>
    <name type="common">Brine shrimp</name>
    <name type="synonym">Artemia sanfranciscana</name>
    <dbReference type="NCBI Taxonomy" id="6661"/>
    <lineage>
        <taxon>Eukaryota</taxon>
        <taxon>Metazoa</taxon>
        <taxon>Ecdysozoa</taxon>
        <taxon>Arthropoda</taxon>
        <taxon>Crustacea</taxon>
        <taxon>Branchiopoda</taxon>
        <taxon>Anostraca</taxon>
        <taxon>Artemiidae</taxon>
        <taxon>Artemia</taxon>
    </lineage>
</organism>
<dbReference type="InterPro" id="IPR000587">
    <property type="entry name" value="Creatinase_N"/>
</dbReference>
<evidence type="ECO:0000313" key="7">
    <source>
        <dbReference type="Proteomes" id="UP001187531"/>
    </source>
</evidence>
<name>A0AA88HU22_ARTSF</name>
<evidence type="ECO:0000259" key="5">
    <source>
        <dbReference type="Pfam" id="PF01321"/>
    </source>
</evidence>
<evidence type="ECO:0000256" key="1">
    <source>
        <dbReference type="ARBA" id="ARBA00008766"/>
    </source>
</evidence>
<evidence type="ECO:0000256" key="3">
    <source>
        <dbReference type="ARBA" id="ARBA00022801"/>
    </source>
</evidence>
<keyword evidence="2" id="KW-0479">Metal-binding</keyword>
<dbReference type="Gene3D" id="3.90.230.10">
    <property type="entry name" value="Creatinase/methionine aminopeptidase superfamily"/>
    <property type="match status" value="1"/>
</dbReference>
<keyword evidence="3" id="KW-0378">Hydrolase</keyword>
<dbReference type="EMBL" id="JAVRJZ010000012">
    <property type="protein sequence ID" value="KAK2715805.1"/>
    <property type="molecule type" value="Genomic_DNA"/>
</dbReference>
<proteinExistence type="inferred from homology"/>
<dbReference type="AlphaFoldDB" id="A0AA88HU22"/>
<dbReference type="InterPro" id="IPR036005">
    <property type="entry name" value="Creatinase/aminopeptidase-like"/>
</dbReference>
<gene>
    <name evidence="6" type="ORF">QYM36_010389</name>
</gene>
<dbReference type="Proteomes" id="UP001187531">
    <property type="component" value="Unassembled WGS sequence"/>
</dbReference>
<dbReference type="SUPFAM" id="SSF55920">
    <property type="entry name" value="Creatinase/aminopeptidase"/>
    <property type="match status" value="1"/>
</dbReference>
<dbReference type="Pfam" id="PF00557">
    <property type="entry name" value="Peptidase_M24"/>
    <property type="match status" value="1"/>
</dbReference>
<dbReference type="InterPro" id="IPR000994">
    <property type="entry name" value="Pept_M24"/>
</dbReference>
<keyword evidence="7" id="KW-1185">Reference proteome</keyword>
<dbReference type="GO" id="GO:0004177">
    <property type="term" value="F:aminopeptidase activity"/>
    <property type="evidence" value="ECO:0007669"/>
    <property type="project" value="UniProtKB-ARBA"/>
</dbReference>
<dbReference type="PANTHER" id="PTHR43763:SF6">
    <property type="entry name" value="XAA-PRO AMINOPEPTIDASE 1"/>
    <property type="match status" value="1"/>
</dbReference>
<feature type="domain" description="Peptidase M24" evidence="4">
    <location>
        <begin position="394"/>
        <end position="487"/>
    </location>
</feature>
<dbReference type="FunFam" id="3.40.350.10:FF:000003">
    <property type="entry name" value="Xaa-pro aminopeptidase P"/>
    <property type="match status" value="1"/>
</dbReference>
<evidence type="ECO:0000313" key="6">
    <source>
        <dbReference type="EMBL" id="KAK2715805.1"/>
    </source>
</evidence>
<feature type="non-terminal residue" evidence="6">
    <location>
        <position position="488"/>
    </location>
</feature>
<evidence type="ECO:0000259" key="4">
    <source>
        <dbReference type="Pfam" id="PF00557"/>
    </source>
</evidence>
<dbReference type="Pfam" id="PF16189">
    <property type="entry name" value="Creatinase_N_2"/>
    <property type="match status" value="1"/>
</dbReference>
<dbReference type="Gene3D" id="3.40.350.10">
    <property type="entry name" value="Creatinase/prolidase N-terminal domain"/>
    <property type="match status" value="2"/>
</dbReference>
<protein>
    <recommendedName>
        <fullName evidence="8">Xaa-Pro aminopeptidase 1</fullName>
    </recommendedName>
</protein>
<reference evidence="6" key="1">
    <citation type="submission" date="2023-07" db="EMBL/GenBank/DDBJ databases">
        <title>Chromosome-level genome assembly of Artemia franciscana.</title>
        <authorList>
            <person name="Jo E."/>
        </authorList>
    </citation>
    <scope>NUCLEOTIDE SEQUENCE</scope>
    <source>
        <tissue evidence="6">Whole body</tissue>
    </source>
</reference>
<dbReference type="InterPro" id="IPR029149">
    <property type="entry name" value="Creatin/AminoP/Spt16_N"/>
</dbReference>
<dbReference type="PANTHER" id="PTHR43763">
    <property type="entry name" value="XAA-PRO AMINOPEPTIDASE 1"/>
    <property type="match status" value="1"/>
</dbReference>
<dbReference type="GO" id="GO:0005737">
    <property type="term" value="C:cytoplasm"/>
    <property type="evidence" value="ECO:0007669"/>
    <property type="project" value="UniProtKB-ARBA"/>
</dbReference>
<feature type="domain" description="Creatinase N-terminal" evidence="5">
    <location>
        <begin position="111"/>
        <end position="204"/>
    </location>
</feature>
<evidence type="ECO:0000256" key="2">
    <source>
        <dbReference type="ARBA" id="ARBA00022723"/>
    </source>
</evidence>
<accession>A0AA88HU22</accession>
<sequence length="488" mass="54578">MSIAVTQGGRSGAWVYYREVEGFVAAKPPVSDDRVTNHRGLSRNRRDVTILDRLGCQPGDPQPLNRVNTTERLKKLRNLFYSARHNRELFDIKAYIIPTDDAHASEYVADHDKRRDFISGFTGSAGTAVVTLTEAALWTDGRYFLQADQQMDCNWLLMKQGQPGVPSIIEWLKTILSVGDLVGADPKLLNAETWLNYRAELDEVGIQLRSINTNLVDRVWGTEQPPYPSAPAFVHEIDFAGRSWQDKLGDIREQLVKNDADAIVVTALDEVAWTLNLRGADIPYNPLFRSFLVIDSTRSVLFTPTEKVTGSVLDHLNTRNCGSAVCVDVMEYETINSVLTEMAVAWEYVIIPRRYSYSGGASFSIYELIPETKVVLMPSPVIFLKAKKNPTEVEGMRRAHIKDAVALCDFLAKLEKEVQSSVTWDELKVVEVLDEFRSQQNESMGASFYTIAGFGANGAVIHYEPAPETNMNIDMNGLLLIDSGGQYL</sequence>
<evidence type="ECO:0008006" key="8">
    <source>
        <dbReference type="Google" id="ProtNLM"/>
    </source>
</evidence>
<comment type="caution">
    <text evidence="6">The sequence shown here is derived from an EMBL/GenBank/DDBJ whole genome shotgun (WGS) entry which is preliminary data.</text>
</comment>
<dbReference type="GO" id="GO:0046872">
    <property type="term" value="F:metal ion binding"/>
    <property type="evidence" value="ECO:0007669"/>
    <property type="project" value="UniProtKB-KW"/>
</dbReference>
<comment type="similarity">
    <text evidence="1">Belongs to the peptidase M24B family.</text>
</comment>
<dbReference type="InterPro" id="IPR050422">
    <property type="entry name" value="X-Pro_aminopeptidase_P"/>
</dbReference>
<dbReference type="Pfam" id="PF01321">
    <property type="entry name" value="Creatinase_N"/>
    <property type="match status" value="1"/>
</dbReference>
<dbReference type="SUPFAM" id="SSF53092">
    <property type="entry name" value="Creatinase/prolidase N-terminal domain"/>
    <property type="match status" value="1"/>
</dbReference>